<evidence type="ECO:0000313" key="1">
    <source>
        <dbReference type="EMBL" id="GEW45556.1"/>
    </source>
</evidence>
<dbReference type="EMBL" id="BKCJ010059101">
    <property type="protein sequence ID" value="GEW45556.1"/>
    <property type="molecule type" value="Genomic_DNA"/>
</dbReference>
<reference evidence="1" key="1">
    <citation type="journal article" date="2019" name="Sci. Rep.">
        <title>Draft genome of Tanacetum cinerariifolium, the natural source of mosquito coil.</title>
        <authorList>
            <person name="Yamashiro T."/>
            <person name="Shiraishi A."/>
            <person name="Satake H."/>
            <person name="Nakayama K."/>
        </authorList>
    </citation>
    <scope>NUCLEOTIDE SEQUENCE</scope>
</reference>
<sequence>MNDDFFTYEMRIPGISYSLHGEQQCDDPEYCDDLDIYEPQACYDENEGIYVEAVIFVNNRLVRLMDVTIEQWLDLMYGDHRIVDRKIKEEVIYKWLIRSYKKQFNEYMEIKKHWMTYGIDADIKYDPSNMYWIRGDDEEVLIGEELSDLEETYVNEKDEIVEIFRIETDIFDFKTPLCKAFNEFNYLLKVDAYLLTHDIPGFKTYKEYKSAWIYE</sequence>
<protein>
    <submittedName>
        <fullName evidence="1">Uncharacterized protein</fullName>
    </submittedName>
</protein>
<comment type="caution">
    <text evidence="1">The sequence shown here is derived from an EMBL/GenBank/DDBJ whole genome shotgun (WGS) entry which is preliminary data.</text>
</comment>
<gene>
    <name evidence="1" type="ORF">Tci_217532</name>
</gene>
<organism evidence="1">
    <name type="scientific">Tanacetum cinerariifolium</name>
    <name type="common">Dalmatian daisy</name>
    <name type="synonym">Chrysanthemum cinerariifolium</name>
    <dbReference type="NCBI Taxonomy" id="118510"/>
    <lineage>
        <taxon>Eukaryota</taxon>
        <taxon>Viridiplantae</taxon>
        <taxon>Streptophyta</taxon>
        <taxon>Embryophyta</taxon>
        <taxon>Tracheophyta</taxon>
        <taxon>Spermatophyta</taxon>
        <taxon>Magnoliopsida</taxon>
        <taxon>eudicotyledons</taxon>
        <taxon>Gunneridae</taxon>
        <taxon>Pentapetalae</taxon>
        <taxon>asterids</taxon>
        <taxon>campanulids</taxon>
        <taxon>Asterales</taxon>
        <taxon>Asteraceae</taxon>
        <taxon>Asteroideae</taxon>
        <taxon>Anthemideae</taxon>
        <taxon>Anthemidinae</taxon>
        <taxon>Tanacetum</taxon>
    </lineage>
</organism>
<proteinExistence type="predicted"/>
<accession>A0A699H259</accession>
<dbReference type="AlphaFoldDB" id="A0A699H259"/>
<name>A0A699H259_TANCI</name>